<name>A0A0N0BD69_9HYME</name>
<sequence>MTQSSVKLEPVYPFVRPYPCFGERLSLFRRRRYGGSGACRHLDGVASAIIG</sequence>
<evidence type="ECO:0000313" key="2">
    <source>
        <dbReference type="Proteomes" id="UP000053105"/>
    </source>
</evidence>
<keyword evidence="2" id="KW-1185">Reference proteome</keyword>
<proteinExistence type="predicted"/>
<protein>
    <submittedName>
        <fullName evidence="1">Uncharacterized protein</fullName>
    </submittedName>
</protein>
<dbReference type="EMBL" id="KQ435878">
    <property type="protein sequence ID" value="KOX70018.1"/>
    <property type="molecule type" value="Genomic_DNA"/>
</dbReference>
<evidence type="ECO:0000313" key="1">
    <source>
        <dbReference type="EMBL" id="KOX70018.1"/>
    </source>
</evidence>
<dbReference type="AlphaFoldDB" id="A0A0N0BD69"/>
<accession>A0A0N0BD69</accession>
<dbReference type="Proteomes" id="UP000053105">
    <property type="component" value="Unassembled WGS sequence"/>
</dbReference>
<reference evidence="1 2" key="1">
    <citation type="submission" date="2015-07" db="EMBL/GenBank/DDBJ databases">
        <title>The genome of Melipona quadrifasciata.</title>
        <authorList>
            <person name="Pan H."/>
            <person name="Kapheim K."/>
        </authorList>
    </citation>
    <scope>NUCLEOTIDE SEQUENCE [LARGE SCALE GENOMIC DNA]</scope>
    <source>
        <strain evidence="1">0111107301</strain>
        <tissue evidence="1">Whole body</tissue>
    </source>
</reference>
<organism evidence="1 2">
    <name type="scientific">Melipona quadrifasciata</name>
    <dbReference type="NCBI Taxonomy" id="166423"/>
    <lineage>
        <taxon>Eukaryota</taxon>
        <taxon>Metazoa</taxon>
        <taxon>Ecdysozoa</taxon>
        <taxon>Arthropoda</taxon>
        <taxon>Hexapoda</taxon>
        <taxon>Insecta</taxon>
        <taxon>Pterygota</taxon>
        <taxon>Neoptera</taxon>
        <taxon>Endopterygota</taxon>
        <taxon>Hymenoptera</taxon>
        <taxon>Apocrita</taxon>
        <taxon>Aculeata</taxon>
        <taxon>Apoidea</taxon>
        <taxon>Anthophila</taxon>
        <taxon>Apidae</taxon>
        <taxon>Melipona</taxon>
    </lineage>
</organism>
<gene>
    <name evidence="1" type="ORF">WN51_04533</name>
</gene>